<dbReference type="OrthoDB" id="369674at2"/>
<comment type="caution">
    <text evidence="1">The sequence shown here is derived from an EMBL/GenBank/DDBJ whole genome shotgun (WGS) entry which is preliminary data.</text>
</comment>
<sequence>MSFDEPELPEWIAWIHRTEPPEFDPAGCLRCGGVGYVERLDDGGDRWLAPDGVRSLVPFMVCPDCQDRRREPDEPWIIGDGLR</sequence>
<name>A0A4S8QEI7_9ACTN</name>
<dbReference type="AlphaFoldDB" id="A0A4S8QEI7"/>
<dbReference type="EMBL" id="STGY01000065">
    <property type="protein sequence ID" value="THV39629.1"/>
    <property type="molecule type" value="Genomic_DNA"/>
</dbReference>
<reference evidence="2" key="1">
    <citation type="submission" date="2019-04" db="EMBL/GenBank/DDBJ databases">
        <title>Nocardioides xinjiangensis sp. nov.</title>
        <authorList>
            <person name="Liu S."/>
        </authorList>
    </citation>
    <scope>NUCLEOTIDE SEQUENCE [LARGE SCALE GENOMIC DNA]</scope>
    <source>
        <strain evidence="2">18</strain>
    </source>
</reference>
<dbReference type="Proteomes" id="UP000308760">
    <property type="component" value="Unassembled WGS sequence"/>
</dbReference>
<organism evidence="1 2">
    <name type="scientific">Glycomyces buryatensis</name>
    <dbReference type="NCBI Taxonomy" id="2570927"/>
    <lineage>
        <taxon>Bacteria</taxon>
        <taxon>Bacillati</taxon>
        <taxon>Actinomycetota</taxon>
        <taxon>Actinomycetes</taxon>
        <taxon>Glycomycetales</taxon>
        <taxon>Glycomycetaceae</taxon>
        <taxon>Glycomyces</taxon>
    </lineage>
</organism>
<keyword evidence="2" id="KW-1185">Reference proteome</keyword>
<protein>
    <submittedName>
        <fullName evidence="1">Uncharacterized protein</fullName>
    </submittedName>
</protein>
<reference evidence="1 2" key="2">
    <citation type="submission" date="2019-05" db="EMBL/GenBank/DDBJ databases">
        <title>Glycomyces buryatensis sp. nov.</title>
        <authorList>
            <person name="Nikitina E."/>
        </authorList>
    </citation>
    <scope>NUCLEOTIDE SEQUENCE [LARGE SCALE GENOMIC DNA]</scope>
    <source>
        <strain evidence="1 2">18</strain>
    </source>
</reference>
<evidence type="ECO:0000313" key="1">
    <source>
        <dbReference type="EMBL" id="THV39629.1"/>
    </source>
</evidence>
<dbReference type="RefSeq" id="WP_136535796.1">
    <property type="nucleotide sequence ID" value="NZ_STGY01000065.1"/>
</dbReference>
<proteinExistence type="predicted"/>
<gene>
    <name evidence="1" type="ORF">FAB82_17315</name>
</gene>
<evidence type="ECO:0000313" key="2">
    <source>
        <dbReference type="Proteomes" id="UP000308760"/>
    </source>
</evidence>
<accession>A0A4S8QEI7</accession>